<dbReference type="Gene3D" id="3.40.630.30">
    <property type="match status" value="1"/>
</dbReference>
<dbReference type="EMBL" id="CP063845">
    <property type="protein sequence ID" value="UFP96631.1"/>
    <property type="molecule type" value="Genomic_DNA"/>
</dbReference>
<dbReference type="RefSeq" id="WP_230843880.1">
    <property type="nucleotide sequence ID" value="NZ_CP063845.1"/>
</dbReference>
<dbReference type="Proteomes" id="UP001054846">
    <property type="component" value="Chromosome"/>
</dbReference>
<name>A0ABY3PSE4_9CYAN</name>
<protein>
    <submittedName>
        <fullName evidence="1">GNAT family N-acetyltransferase</fullName>
    </submittedName>
</protein>
<sequence length="260" mass="29088">MHSSIPADNSAPVSLAYYLLHPPDDHGLSVRREAAWNDTFYGRLLVSSLKLRTQVLRNSGVYHKAESKLCVDELDDYAYHLLCINGDNCCVGAIRFLEHERLQRVGLQSGIEKLARWAAPKIPAYRAAVEMVERSREAKKRLVEAGMLVVRTDLQKVSSIALGLTMLSIRYGRQQGFDLALCSAGVLHGASLYRRLGFADFVDAEGRPLAPLAHPELADQVTFQYLELQAQPEARICRLQERYGNVARELKYLDGLLHAA</sequence>
<dbReference type="Pfam" id="PF13444">
    <property type="entry name" value="Acetyltransf_5"/>
    <property type="match status" value="1"/>
</dbReference>
<evidence type="ECO:0000313" key="2">
    <source>
        <dbReference type="Proteomes" id="UP001054846"/>
    </source>
</evidence>
<reference evidence="1 2" key="1">
    <citation type="journal article" date="2021" name="Genome Biol. Evol.">
        <title>Complete Genome Sequencing of a Novel Gloeobacter Species from a Waterfall Cave in Mexico.</title>
        <authorList>
            <person name="Saw J.H."/>
            <person name="Cardona T."/>
            <person name="Montejano G."/>
        </authorList>
    </citation>
    <scope>NUCLEOTIDE SEQUENCE [LARGE SCALE GENOMIC DNA]</scope>
    <source>
        <strain evidence="1">MG652769</strain>
    </source>
</reference>
<dbReference type="SUPFAM" id="SSF55729">
    <property type="entry name" value="Acyl-CoA N-acyltransferases (Nat)"/>
    <property type="match status" value="1"/>
</dbReference>
<accession>A0ABY3PSE4</accession>
<gene>
    <name evidence="1" type="ORF">ISF26_10655</name>
</gene>
<evidence type="ECO:0000313" key="1">
    <source>
        <dbReference type="EMBL" id="UFP96631.1"/>
    </source>
</evidence>
<keyword evidence="2" id="KW-1185">Reference proteome</keyword>
<proteinExistence type="predicted"/>
<dbReference type="InterPro" id="IPR016181">
    <property type="entry name" value="Acyl_CoA_acyltransferase"/>
</dbReference>
<organism evidence="1 2">
    <name type="scientific">Gloeobacter morelensis MG652769</name>
    <dbReference type="NCBI Taxonomy" id="2781736"/>
    <lineage>
        <taxon>Bacteria</taxon>
        <taxon>Bacillati</taxon>
        <taxon>Cyanobacteriota</taxon>
        <taxon>Cyanophyceae</taxon>
        <taxon>Gloeobacterales</taxon>
        <taxon>Gloeobacteraceae</taxon>
        <taxon>Gloeobacter</taxon>
        <taxon>Gloeobacter morelensis</taxon>
    </lineage>
</organism>